<reference evidence="1 2" key="1">
    <citation type="submission" date="2018-05" db="EMBL/GenBank/DDBJ databases">
        <title>Genomic Encyclopedia of Type Strains, Phase IV (KMG-IV): sequencing the most valuable type-strain genomes for metagenomic binning, comparative biology and taxonomic classification.</title>
        <authorList>
            <person name="Goeker M."/>
        </authorList>
    </citation>
    <scope>NUCLEOTIDE SEQUENCE [LARGE SCALE GENOMIC DNA]</scope>
    <source>
        <strain evidence="1 2">DSM 2626</strain>
    </source>
</reference>
<dbReference type="EMBL" id="QGGH01000002">
    <property type="protein sequence ID" value="PWJ92230.1"/>
    <property type="molecule type" value="Genomic_DNA"/>
</dbReference>
<dbReference type="PANTHER" id="PTHR39327:SF1">
    <property type="entry name" value="BLR5470 PROTEIN"/>
    <property type="match status" value="1"/>
</dbReference>
<dbReference type="PROSITE" id="PS51257">
    <property type="entry name" value="PROKAR_LIPOPROTEIN"/>
    <property type="match status" value="1"/>
</dbReference>
<dbReference type="RefSeq" id="WP_109661468.1">
    <property type="nucleotide sequence ID" value="NZ_QGGH01000002.1"/>
</dbReference>
<comment type="caution">
    <text evidence="1">The sequence shown here is derived from an EMBL/GenBank/DDBJ whole genome shotgun (WGS) entry which is preliminary data.</text>
</comment>
<gene>
    <name evidence="1" type="ORF">C8D77_1022</name>
</gene>
<dbReference type="InterPro" id="IPR010319">
    <property type="entry name" value="Transglutaminase-like_Cys_pept"/>
</dbReference>
<evidence type="ECO:0000313" key="2">
    <source>
        <dbReference type="Proteomes" id="UP000245631"/>
    </source>
</evidence>
<dbReference type="Proteomes" id="UP000245631">
    <property type="component" value="Unassembled WGS sequence"/>
</dbReference>
<dbReference type="Gene3D" id="3.10.620.30">
    <property type="match status" value="1"/>
</dbReference>
<evidence type="ECO:0000313" key="1">
    <source>
        <dbReference type="EMBL" id="PWJ92230.1"/>
    </source>
</evidence>
<accession>A0A8E2WG57</accession>
<proteinExistence type="predicted"/>
<dbReference type="Pfam" id="PF06035">
    <property type="entry name" value="Peptidase_C93"/>
    <property type="match status" value="1"/>
</dbReference>
<organism evidence="1 2">
    <name type="scientific">Rhizobium loti</name>
    <name type="common">Mesorhizobium loti</name>
    <dbReference type="NCBI Taxonomy" id="381"/>
    <lineage>
        <taxon>Bacteria</taxon>
        <taxon>Pseudomonadati</taxon>
        <taxon>Pseudomonadota</taxon>
        <taxon>Alphaproteobacteria</taxon>
        <taxon>Hyphomicrobiales</taxon>
        <taxon>Phyllobacteriaceae</taxon>
        <taxon>Mesorhizobium</taxon>
    </lineage>
</organism>
<dbReference type="AlphaFoldDB" id="A0A8E2WG57"/>
<sequence>MRFATLVAVAVAVTGCSETMQTTKTSPAMVTKGYAFPPPAARVFCSSHPSLCSTNGQVKLVTLTPARKAELDAVNTSVNRRIEERSDLVTAGSADDWRLPTKQGDCEDIAILKKSELLKRGWPASALLLTVASLGGEGHTVLTVRTDKGDLILDNRGSAIRDWSHTSYHYFARQSQSASGKWVRISS</sequence>
<dbReference type="GeneID" id="61051054"/>
<dbReference type="PANTHER" id="PTHR39327">
    <property type="match status" value="1"/>
</dbReference>
<name>A0A8E2WG57_RHILI</name>
<protein>
    <submittedName>
        <fullName evidence="1">Putative transglutaminase-like cysteine proteinase</fullName>
    </submittedName>
</protein>